<name>A0ACC2LC27_PERAE</name>
<organism evidence="1 2">
    <name type="scientific">Persea americana</name>
    <name type="common">Avocado</name>
    <dbReference type="NCBI Taxonomy" id="3435"/>
    <lineage>
        <taxon>Eukaryota</taxon>
        <taxon>Viridiplantae</taxon>
        <taxon>Streptophyta</taxon>
        <taxon>Embryophyta</taxon>
        <taxon>Tracheophyta</taxon>
        <taxon>Spermatophyta</taxon>
        <taxon>Magnoliopsida</taxon>
        <taxon>Magnoliidae</taxon>
        <taxon>Laurales</taxon>
        <taxon>Lauraceae</taxon>
        <taxon>Persea</taxon>
    </lineage>
</organism>
<sequence>MVQTQVEMQGGDRGRGVPVPKSGGEAEEPVLRWAARGKKKGDGGETRWGYCEETAPYEGLINKKRANTARALYNLLFEKYSDICRLYKDLCSSIEAALCALFNYEGTVEDLPSFTMELLRAKLLELVDFNTRDAQWES</sequence>
<proteinExistence type="predicted"/>
<dbReference type="EMBL" id="CM056815">
    <property type="protein sequence ID" value="KAJ8630647.1"/>
    <property type="molecule type" value="Genomic_DNA"/>
</dbReference>
<keyword evidence="2" id="KW-1185">Reference proteome</keyword>
<protein>
    <submittedName>
        <fullName evidence="1">Uncharacterized protein</fullName>
    </submittedName>
</protein>
<comment type="caution">
    <text evidence="1">The sequence shown here is derived from an EMBL/GenBank/DDBJ whole genome shotgun (WGS) entry which is preliminary data.</text>
</comment>
<reference evidence="1 2" key="1">
    <citation type="journal article" date="2022" name="Hortic Res">
        <title>A haplotype resolved chromosomal level avocado genome allows analysis of novel avocado genes.</title>
        <authorList>
            <person name="Nath O."/>
            <person name="Fletcher S.J."/>
            <person name="Hayward A."/>
            <person name="Shaw L.M."/>
            <person name="Masouleh A.K."/>
            <person name="Furtado A."/>
            <person name="Henry R.J."/>
            <person name="Mitter N."/>
        </authorList>
    </citation>
    <scope>NUCLEOTIDE SEQUENCE [LARGE SCALE GENOMIC DNA]</scope>
    <source>
        <strain evidence="2">cv. Hass</strain>
    </source>
</reference>
<evidence type="ECO:0000313" key="1">
    <source>
        <dbReference type="EMBL" id="KAJ8630647.1"/>
    </source>
</evidence>
<evidence type="ECO:0000313" key="2">
    <source>
        <dbReference type="Proteomes" id="UP001234297"/>
    </source>
</evidence>
<gene>
    <name evidence="1" type="ORF">MRB53_023970</name>
</gene>
<dbReference type="Proteomes" id="UP001234297">
    <property type="component" value="Chromosome 7"/>
</dbReference>
<accession>A0ACC2LC27</accession>